<protein>
    <recommendedName>
        <fullName evidence="3">DUF5675 domain-containing protein</fullName>
    </recommendedName>
</protein>
<accession>A0A1G6XRC6</accession>
<evidence type="ECO:0008006" key="3">
    <source>
        <dbReference type="Google" id="ProtNLM"/>
    </source>
</evidence>
<dbReference type="RefSeq" id="WP_087941347.1">
    <property type="nucleotide sequence ID" value="NZ_FNAC01000065.1"/>
</dbReference>
<organism evidence="1 2">
    <name type="scientific">Algoriphagus faecimaris</name>
    <dbReference type="NCBI Taxonomy" id="686796"/>
    <lineage>
        <taxon>Bacteria</taxon>
        <taxon>Pseudomonadati</taxon>
        <taxon>Bacteroidota</taxon>
        <taxon>Cytophagia</taxon>
        <taxon>Cytophagales</taxon>
        <taxon>Cyclobacteriaceae</taxon>
        <taxon>Algoriphagus</taxon>
    </lineage>
</organism>
<dbReference type="EMBL" id="FNAC01000065">
    <property type="protein sequence ID" value="SDD80754.1"/>
    <property type="molecule type" value="Genomic_DNA"/>
</dbReference>
<dbReference type="AlphaFoldDB" id="A0A1G6XRC6"/>
<dbReference type="OrthoDB" id="824623at2"/>
<evidence type="ECO:0000313" key="1">
    <source>
        <dbReference type="EMBL" id="SDD80754.1"/>
    </source>
</evidence>
<dbReference type="STRING" id="686796.SAMN04488104_106513"/>
<evidence type="ECO:0000313" key="2">
    <source>
        <dbReference type="Proteomes" id="UP000199060"/>
    </source>
</evidence>
<proteinExistence type="predicted"/>
<gene>
    <name evidence="1" type="ORF">SAMN04488104_106513</name>
</gene>
<dbReference type="Proteomes" id="UP000199060">
    <property type="component" value="Unassembled WGS sequence"/>
</dbReference>
<keyword evidence="2" id="KW-1185">Reference proteome</keyword>
<name>A0A1G6XRC6_9BACT</name>
<reference evidence="2" key="1">
    <citation type="submission" date="2016-10" db="EMBL/GenBank/DDBJ databases">
        <authorList>
            <person name="Varghese N."/>
            <person name="Submissions S."/>
        </authorList>
    </citation>
    <scope>NUCLEOTIDE SEQUENCE [LARGE SCALE GENOMIC DNA]</scope>
    <source>
        <strain evidence="2">DSM 23095</strain>
    </source>
</reference>
<sequence length="142" mass="16434">MRLLLKRRYTPRGSLGRLYLEERQLCFIQEAPKACFGEKQVCLDEGVYELVPLHTEEKGWMIAVGATGIILPKGPKAVLESHELCPVETYRADGTPMFTRLAFEKLMEELTPYWERDEVVELQIVSQPVPYRLESCREHSYS</sequence>